<accession>A0A922IBK6</accession>
<dbReference type="EC" id="5.6.2.2" evidence="3"/>
<dbReference type="AlphaFoldDB" id="A0A922IBK6"/>
<dbReference type="PANTHER" id="PTHR10169:SF38">
    <property type="entry name" value="DNA TOPOISOMERASE 2"/>
    <property type="match status" value="1"/>
</dbReference>
<evidence type="ECO:0000259" key="9">
    <source>
        <dbReference type="PROSITE" id="PS50880"/>
    </source>
</evidence>
<dbReference type="GO" id="GO:0000712">
    <property type="term" value="P:resolution of meiotic recombination intermediates"/>
    <property type="evidence" value="ECO:0007669"/>
    <property type="project" value="TreeGrafter"/>
</dbReference>
<evidence type="ECO:0000313" key="10">
    <source>
        <dbReference type="EMBL" id="KAH9527818.1"/>
    </source>
</evidence>
<evidence type="ECO:0000256" key="1">
    <source>
        <dbReference type="ARBA" id="ARBA00000185"/>
    </source>
</evidence>
<dbReference type="PROSITE" id="PS50880">
    <property type="entry name" value="TOPRIM"/>
    <property type="match status" value="1"/>
</dbReference>
<dbReference type="SUPFAM" id="SSF56719">
    <property type="entry name" value="Type II DNA topoisomerase"/>
    <property type="match status" value="1"/>
</dbReference>
<comment type="cofactor">
    <cofactor evidence="2">
        <name>Mg(2+)</name>
        <dbReference type="ChEBI" id="CHEBI:18420"/>
    </cofactor>
</comment>
<keyword evidence="7" id="KW-0238">DNA-binding</keyword>
<evidence type="ECO:0000256" key="8">
    <source>
        <dbReference type="ARBA" id="ARBA00023235"/>
    </source>
</evidence>
<dbReference type="Gene3D" id="3.40.50.670">
    <property type="match status" value="1"/>
</dbReference>
<keyword evidence="8" id="KW-0413">Isomerase</keyword>
<dbReference type="PANTHER" id="PTHR10169">
    <property type="entry name" value="DNA TOPOISOMERASE/GYRASE"/>
    <property type="match status" value="1"/>
</dbReference>
<dbReference type="GO" id="GO:0005634">
    <property type="term" value="C:nucleus"/>
    <property type="evidence" value="ECO:0007669"/>
    <property type="project" value="TreeGrafter"/>
</dbReference>
<dbReference type="GO" id="GO:0000819">
    <property type="term" value="P:sister chromatid segregation"/>
    <property type="evidence" value="ECO:0007669"/>
    <property type="project" value="TreeGrafter"/>
</dbReference>
<dbReference type="PRINTS" id="PR00418">
    <property type="entry name" value="TPI2FAMILY"/>
</dbReference>
<evidence type="ECO:0000313" key="11">
    <source>
        <dbReference type="Proteomes" id="UP000790347"/>
    </source>
</evidence>
<dbReference type="FunFam" id="3.40.50.670:FF:000001">
    <property type="entry name" value="DNA topoisomerase 2"/>
    <property type="match status" value="1"/>
</dbReference>
<dbReference type="PRINTS" id="PR01158">
    <property type="entry name" value="TOPISMRASEII"/>
</dbReference>
<dbReference type="GO" id="GO:0006265">
    <property type="term" value="P:DNA topological change"/>
    <property type="evidence" value="ECO:0007669"/>
    <property type="project" value="InterPro"/>
</dbReference>
<dbReference type="Proteomes" id="UP000790347">
    <property type="component" value="Unassembled WGS sequence"/>
</dbReference>
<dbReference type="GO" id="GO:0003918">
    <property type="term" value="F:DNA topoisomerase type II (double strand cut, ATP-hydrolyzing) activity"/>
    <property type="evidence" value="ECO:0007669"/>
    <property type="project" value="UniProtKB-EC"/>
</dbReference>
<dbReference type="InterPro" id="IPR050634">
    <property type="entry name" value="DNA_Topoisomerase_II"/>
</dbReference>
<reference evidence="10" key="1">
    <citation type="submission" date="2013-05" db="EMBL/GenBank/DDBJ databases">
        <authorList>
            <person name="Yim A.K.Y."/>
            <person name="Chan T.F."/>
            <person name="Ji K.M."/>
            <person name="Liu X.Y."/>
            <person name="Zhou J.W."/>
            <person name="Li R.Q."/>
            <person name="Yang K.Y."/>
            <person name="Li J."/>
            <person name="Li M."/>
            <person name="Law P.T.W."/>
            <person name="Wu Y.L."/>
            <person name="Cai Z.L."/>
            <person name="Qin H."/>
            <person name="Bao Y."/>
            <person name="Leung R.K.K."/>
            <person name="Ng P.K.S."/>
            <person name="Zou J."/>
            <person name="Zhong X.J."/>
            <person name="Ran P.X."/>
            <person name="Zhong N.S."/>
            <person name="Liu Z.G."/>
            <person name="Tsui S.K.W."/>
        </authorList>
    </citation>
    <scope>NUCLEOTIDE SEQUENCE</scope>
    <source>
        <strain evidence="10">Derf</strain>
        <tissue evidence="10">Whole organism</tissue>
    </source>
</reference>
<comment type="catalytic activity">
    <reaction evidence="1">
        <text>ATP-dependent breakage, passage and rejoining of double-stranded DNA.</text>
        <dbReference type="EC" id="5.6.2.2"/>
    </reaction>
</comment>
<dbReference type="InterPro" id="IPR013759">
    <property type="entry name" value="Topo_IIA_B_C"/>
</dbReference>
<evidence type="ECO:0000256" key="2">
    <source>
        <dbReference type="ARBA" id="ARBA00001946"/>
    </source>
</evidence>
<dbReference type="EMBL" id="ASGP02000001">
    <property type="protein sequence ID" value="KAH9527818.1"/>
    <property type="molecule type" value="Genomic_DNA"/>
</dbReference>
<sequence>MANVDIKCLVEILGLKYNIEYTTDEHMKSLRYGRLMIMTDQDPDGTHITGLIINFIHYYWPTLINPLMPIILYRIDELLANELKSMYESKVTTVLIVLTWDGLVTGYFRKAWG</sequence>
<dbReference type="GO" id="GO:0005524">
    <property type="term" value="F:ATP binding"/>
    <property type="evidence" value="ECO:0007669"/>
    <property type="project" value="UniProtKB-KW"/>
</dbReference>
<comment type="caution">
    <text evidence="10">The sequence shown here is derived from an EMBL/GenBank/DDBJ whole genome shotgun (WGS) entry which is preliminary data.</text>
</comment>
<dbReference type="GO" id="GO:0003677">
    <property type="term" value="F:DNA binding"/>
    <property type="evidence" value="ECO:0007669"/>
    <property type="project" value="UniProtKB-KW"/>
</dbReference>
<name>A0A922IBK6_DERFA</name>
<organism evidence="10 11">
    <name type="scientific">Dermatophagoides farinae</name>
    <name type="common">American house dust mite</name>
    <dbReference type="NCBI Taxonomy" id="6954"/>
    <lineage>
        <taxon>Eukaryota</taxon>
        <taxon>Metazoa</taxon>
        <taxon>Ecdysozoa</taxon>
        <taxon>Arthropoda</taxon>
        <taxon>Chelicerata</taxon>
        <taxon>Arachnida</taxon>
        <taxon>Acari</taxon>
        <taxon>Acariformes</taxon>
        <taxon>Sarcoptiformes</taxon>
        <taxon>Astigmata</taxon>
        <taxon>Psoroptidia</taxon>
        <taxon>Analgoidea</taxon>
        <taxon>Pyroglyphidae</taxon>
        <taxon>Dermatophagoidinae</taxon>
        <taxon>Dermatophagoides</taxon>
    </lineage>
</organism>
<keyword evidence="6" id="KW-0799">Topoisomerase</keyword>
<dbReference type="InterPro" id="IPR006171">
    <property type="entry name" value="TOPRIM_dom"/>
</dbReference>
<evidence type="ECO:0000256" key="5">
    <source>
        <dbReference type="ARBA" id="ARBA00022840"/>
    </source>
</evidence>
<evidence type="ECO:0000256" key="6">
    <source>
        <dbReference type="ARBA" id="ARBA00023029"/>
    </source>
</evidence>
<evidence type="ECO:0000256" key="4">
    <source>
        <dbReference type="ARBA" id="ARBA00022741"/>
    </source>
</evidence>
<evidence type="ECO:0000256" key="7">
    <source>
        <dbReference type="ARBA" id="ARBA00023125"/>
    </source>
</evidence>
<dbReference type="InterPro" id="IPR013760">
    <property type="entry name" value="Topo_IIA-like_dom_sf"/>
</dbReference>
<gene>
    <name evidence="10" type="primary">TOP2B_3</name>
    <name evidence="10" type="ORF">DERF_001813</name>
</gene>
<feature type="domain" description="Toprim" evidence="9">
    <location>
        <begin position="1"/>
        <end position="80"/>
    </location>
</feature>
<keyword evidence="4" id="KW-0547">Nucleotide-binding</keyword>
<proteinExistence type="predicted"/>
<keyword evidence="11" id="KW-1185">Reference proteome</keyword>
<protein>
    <recommendedName>
        <fullName evidence="3">DNA topoisomerase (ATP-hydrolyzing)</fullName>
        <ecNumber evidence="3">5.6.2.2</ecNumber>
    </recommendedName>
</protein>
<keyword evidence="5" id="KW-0067">ATP-binding</keyword>
<evidence type="ECO:0000256" key="3">
    <source>
        <dbReference type="ARBA" id="ARBA00012895"/>
    </source>
</evidence>
<reference evidence="10" key="2">
    <citation type="journal article" date="2022" name="Res Sq">
        <title>Comparative Genomics Reveals Insights into the Divergent Evolution of Astigmatic Mites and Household Pest Adaptations.</title>
        <authorList>
            <person name="Xiong Q."/>
            <person name="Wan A.T.-Y."/>
            <person name="Liu X.-Y."/>
            <person name="Fung C.S.-H."/>
            <person name="Xiao X."/>
            <person name="Malainual N."/>
            <person name="Hou J."/>
            <person name="Wang L."/>
            <person name="Wang M."/>
            <person name="Yang K."/>
            <person name="Cui Y."/>
            <person name="Leung E."/>
            <person name="Nong W."/>
            <person name="Shin S.-K."/>
            <person name="Au S."/>
            <person name="Jeong K.Y."/>
            <person name="Chew F.T."/>
            <person name="Hui J."/>
            <person name="Leung T.F."/>
            <person name="Tungtrongchitr A."/>
            <person name="Zhong N."/>
            <person name="Liu Z."/>
            <person name="Tsui S."/>
        </authorList>
    </citation>
    <scope>NUCLEOTIDE SEQUENCE</scope>
    <source>
        <strain evidence="10">Derf</strain>
        <tissue evidence="10">Whole organism</tissue>
    </source>
</reference>
<dbReference type="InterPro" id="IPR001154">
    <property type="entry name" value="TopoII_euk"/>
</dbReference>